<comment type="caution">
    <text evidence="11">The sequence shown here is derived from an EMBL/GenBank/DDBJ whole genome shotgun (WGS) entry which is preliminary data.</text>
</comment>
<name>A0A834MCR0_RHYFE</name>
<dbReference type="PANTHER" id="PTHR11157:SF21">
    <property type="entry name" value="ELONGATION OF VERY LONG CHAIN FATTY ACIDS PROTEIN"/>
    <property type="match status" value="1"/>
</dbReference>
<evidence type="ECO:0000256" key="7">
    <source>
        <dbReference type="ARBA" id="ARBA00023098"/>
    </source>
</evidence>
<feature type="transmembrane region" description="Helical" evidence="10">
    <location>
        <begin position="65"/>
        <end position="88"/>
    </location>
</feature>
<keyword evidence="4 10" id="KW-0812">Transmembrane</keyword>
<keyword evidence="9 10" id="KW-0275">Fatty acid biosynthesis</keyword>
<dbReference type="EMBL" id="JAACXV010000338">
    <property type="protein sequence ID" value="KAF7279821.1"/>
    <property type="molecule type" value="Genomic_DNA"/>
</dbReference>
<reference evidence="11" key="1">
    <citation type="submission" date="2020-08" db="EMBL/GenBank/DDBJ databases">
        <title>Genome sequencing and assembly of the red palm weevil Rhynchophorus ferrugineus.</title>
        <authorList>
            <person name="Dias G.B."/>
            <person name="Bergman C.M."/>
            <person name="Manee M."/>
        </authorList>
    </citation>
    <scope>NUCLEOTIDE SEQUENCE</scope>
    <source>
        <strain evidence="11">AA-2017</strain>
        <tissue evidence="11">Whole larva</tissue>
    </source>
</reference>
<dbReference type="Proteomes" id="UP000625711">
    <property type="component" value="Unassembled WGS sequence"/>
</dbReference>
<evidence type="ECO:0000256" key="9">
    <source>
        <dbReference type="ARBA" id="ARBA00023160"/>
    </source>
</evidence>
<feature type="transmembrane region" description="Helical" evidence="10">
    <location>
        <begin position="201"/>
        <end position="221"/>
    </location>
</feature>
<gene>
    <name evidence="11" type="ORF">GWI33_006704</name>
</gene>
<keyword evidence="12" id="KW-1185">Reference proteome</keyword>
<evidence type="ECO:0000256" key="1">
    <source>
        <dbReference type="ARBA" id="ARBA00004141"/>
    </source>
</evidence>
<evidence type="ECO:0000256" key="10">
    <source>
        <dbReference type="RuleBase" id="RU361115"/>
    </source>
</evidence>
<dbReference type="GO" id="GO:0034625">
    <property type="term" value="P:fatty acid elongation, monounsaturated fatty acid"/>
    <property type="evidence" value="ECO:0007669"/>
    <property type="project" value="TreeGrafter"/>
</dbReference>
<dbReference type="GO" id="GO:0009922">
    <property type="term" value="F:fatty acid elongase activity"/>
    <property type="evidence" value="ECO:0007669"/>
    <property type="project" value="UniProtKB-EC"/>
</dbReference>
<dbReference type="GO" id="GO:0030148">
    <property type="term" value="P:sphingolipid biosynthetic process"/>
    <property type="evidence" value="ECO:0007669"/>
    <property type="project" value="TreeGrafter"/>
</dbReference>
<evidence type="ECO:0000256" key="3">
    <source>
        <dbReference type="ARBA" id="ARBA00022679"/>
    </source>
</evidence>
<evidence type="ECO:0000313" key="11">
    <source>
        <dbReference type="EMBL" id="KAF7279821.1"/>
    </source>
</evidence>
<proteinExistence type="inferred from homology"/>
<dbReference type="InterPro" id="IPR002076">
    <property type="entry name" value="ELO_fam"/>
</dbReference>
<feature type="transmembrane region" description="Helical" evidence="10">
    <location>
        <begin position="143"/>
        <end position="161"/>
    </location>
</feature>
<accession>A0A834MCR0</accession>
<keyword evidence="7 10" id="KW-0443">Lipid metabolism</keyword>
<dbReference type="GO" id="GO:0005789">
    <property type="term" value="C:endoplasmic reticulum membrane"/>
    <property type="evidence" value="ECO:0007669"/>
    <property type="project" value="TreeGrafter"/>
</dbReference>
<protein>
    <recommendedName>
        <fullName evidence="10">Elongation of very long chain fatty acids protein</fullName>
        <ecNumber evidence="10">2.3.1.199</ecNumber>
    </recommendedName>
    <alternativeName>
        <fullName evidence="10">Very-long-chain 3-oxoacyl-CoA synthase</fullName>
    </alternativeName>
</protein>
<organism evidence="11 12">
    <name type="scientific">Rhynchophorus ferrugineus</name>
    <name type="common">Red palm weevil</name>
    <name type="synonym">Curculio ferrugineus</name>
    <dbReference type="NCBI Taxonomy" id="354439"/>
    <lineage>
        <taxon>Eukaryota</taxon>
        <taxon>Metazoa</taxon>
        <taxon>Ecdysozoa</taxon>
        <taxon>Arthropoda</taxon>
        <taxon>Hexapoda</taxon>
        <taxon>Insecta</taxon>
        <taxon>Pterygota</taxon>
        <taxon>Neoptera</taxon>
        <taxon>Endopterygota</taxon>
        <taxon>Coleoptera</taxon>
        <taxon>Polyphaga</taxon>
        <taxon>Cucujiformia</taxon>
        <taxon>Curculionidae</taxon>
        <taxon>Dryophthorinae</taxon>
        <taxon>Rhynchophorus</taxon>
    </lineage>
</organism>
<dbReference type="GO" id="GO:0019367">
    <property type="term" value="P:fatty acid elongation, saturated fatty acid"/>
    <property type="evidence" value="ECO:0007669"/>
    <property type="project" value="TreeGrafter"/>
</dbReference>
<keyword evidence="2 10" id="KW-0444">Lipid biosynthesis</keyword>
<sequence>MDFNKSQSHWDYMFNELGDPRTASLFLMNNPILLICIIGAYLYFVLHWGPKYMKSRQPYELKYVIISYNTIQILINLYLFGRLLYLWLDYNWICQPFDDSTSQPTMMMIQTCYMYFLNKIMDLVDTVFFVLRKKQSQVSFLHVWHHCIMVSFTWIGIKYLPNGHGTFYGLINSFVHVLLYLYYLLAAFGPKIQKYLWWKKYLTTMQLIQFGIVIVHELLTLAPNCNYPAWTTLFITPNGVVFTILFLNFYKQKYKTKTEKST</sequence>
<feature type="transmembrane region" description="Helical" evidence="10">
    <location>
        <begin position="108"/>
        <end position="131"/>
    </location>
</feature>
<dbReference type="GO" id="GO:0034626">
    <property type="term" value="P:fatty acid elongation, polyunsaturated fatty acid"/>
    <property type="evidence" value="ECO:0007669"/>
    <property type="project" value="TreeGrafter"/>
</dbReference>
<feature type="transmembrane region" description="Helical" evidence="10">
    <location>
        <begin position="167"/>
        <end position="189"/>
    </location>
</feature>
<comment type="catalytic activity">
    <reaction evidence="10">
        <text>a very-long-chain acyl-CoA + malonyl-CoA + H(+) = a very-long-chain 3-oxoacyl-CoA + CO2 + CoA</text>
        <dbReference type="Rhea" id="RHEA:32727"/>
        <dbReference type="ChEBI" id="CHEBI:15378"/>
        <dbReference type="ChEBI" id="CHEBI:16526"/>
        <dbReference type="ChEBI" id="CHEBI:57287"/>
        <dbReference type="ChEBI" id="CHEBI:57384"/>
        <dbReference type="ChEBI" id="CHEBI:90725"/>
        <dbReference type="ChEBI" id="CHEBI:90736"/>
        <dbReference type="EC" id="2.3.1.199"/>
    </reaction>
</comment>
<evidence type="ECO:0000256" key="2">
    <source>
        <dbReference type="ARBA" id="ARBA00022516"/>
    </source>
</evidence>
<feature type="transmembrane region" description="Helical" evidence="10">
    <location>
        <begin position="23"/>
        <end position="44"/>
    </location>
</feature>
<dbReference type="GO" id="GO:0042761">
    <property type="term" value="P:very long-chain fatty acid biosynthetic process"/>
    <property type="evidence" value="ECO:0007669"/>
    <property type="project" value="TreeGrafter"/>
</dbReference>
<evidence type="ECO:0000256" key="4">
    <source>
        <dbReference type="ARBA" id="ARBA00022692"/>
    </source>
</evidence>
<keyword evidence="3 10" id="KW-0808">Transferase</keyword>
<dbReference type="AlphaFoldDB" id="A0A834MCR0"/>
<dbReference type="OrthoDB" id="434092at2759"/>
<comment type="similarity">
    <text evidence="10">Belongs to the ELO family.</text>
</comment>
<evidence type="ECO:0000256" key="5">
    <source>
        <dbReference type="ARBA" id="ARBA00022832"/>
    </source>
</evidence>
<keyword evidence="8 10" id="KW-0472">Membrane</keyword>
<keyword evidence="6 10" id="KW-1133">Transmembrane helix</keyword>
<feature type="transmembrane region" description="Helical" evidence="10">
    <location>
        <begin position="227"/>
        <end position="250"/>
    </location>
</feature>
<keyword evidence="5 10" id="KW-0276">Fatty acid metabolism</keyword>
<dbReference type="PANTHER" id="PTHR11157">
    <property type="entry name" value="FATTY ACID ACYL TRANSFERASE-RELATED"/>
    <property type="match status" value="1"/>
</dbReference>
<evidence type="ECO:0000256" key="6">
    <source>
        <dbReference type="ARBA" id="ARBA00022989"/>
    </source>
</evidence>
<evidence type="ECO:0000313" key="12">
    <source>
        <dbReference type="Proteomes" id="UP000625711"/>
    </source>
</evidence>
<dbReference type="EC" id="2.3.1.199" evidence="10"/>
<dbReference type="Pfam" id="PF01151">
    <property type="entry name" value="ELO"/>
    <property type="match status" value="1"/>
</dbReference>
<comment type="subcellular location">
    <subcellularLocation>
        <location evidence="1">Membrane</location>
        <topology evidence="1">Multi-pass membrane protein</topology>
    </subcellularLocation>
</comment>
<evidence type="ECO:0000256" key="8">
    <source>
        <dbReference type="ARBA" id="ARBA00023136"/>
    </source>
</evidence>